<evidence type="ECO:0000313" key="2">
    <source>
        <dbReference type="Proteomes" id="UP000016927"/>
    </source>
</evidence>
<dbReference type="EMBL" id="KB908940">
    <property type="protein sequence ID" value="EOB14246.1"/>
    <property type="molecule type" value="Genomic_DNA"/>
</dbReference>
<reference evidence="1 2" key="1">
    <citation type="journal article" date="2013" name="BMC Genomics">
        <title>Comparative genomics of parasitic silkworm microsporidia reveal an association between genome expansion and host adaptation.</title>
        <authorList>
            <person name="Pan G."/>
            <person name="Xu J."/>
            <person name="Li T."/>
            <person name="Xia Q."/>
            <person name="Liu S.L."/>
            <person name="Zhang G."/>
            <person name="Li S."/>
            <person name="Li C."/>
            <person name="Liu H."/>
            <person name="Yang L."/>
            <person name="Liu T."/>
            <person name="Zhang X."/>
            <person name="Wu Z."/>
            <person name="Fan W."/>
            <person name="Dang X."/>
            <person name="Xiang H."/>
            <person name="Tao M."/>
            <person name="Li Y."/>
            <person name="Hu J."/>
            <person name="Li Z."/>
            <person name="Lin L."/>
            <person name="Luo J."/>
            <person name="Geng L."/>
            <person name="Wang L."/>
            <person name="Long M."/>
            <person name="Wan Y."/>
            <person name="He N."/>
            <person name="Zhang Z."/>
            <person name="Lu C."/>
            <person name="Keeling P.J."/>
            <person name="Wang J."/>
            <person name="Xiang Z."/>
            <person name="Zhou Z."/>
        </authorList>
    </citation>
    <scope>NUCLEOTIDE SEQUENCE [LARGE SCALE GENOMIC DNA]</scope>
    <source>
        <strain evidence="2">CQ1 / CVCC 102059</strain>
    </source>
</reference>
<dbReference type="OrthoDB" id="10586919at2759"/>
<keyword evidence="2" id="KW-1185">Reference proteome</keyword>
<protein>
    <submittedName>
        <fullName evidence="1">Uncharacterized protein</fullName>
    </submittedName>
</protein>
<evidence type="ECO:0000313" key="1">
    <source>
        <dbReference type="EMBL" id="EOB14246.1"/>
    </source>
</evidence>
<dbReference type="Proteomes" id="UP000016927">
    <property type="component" value="Unassembled WGS sequence"/>
</dbReference>
<name>R0KTV7_NOSB1</name>
<dbReference type="HOGENOM" id="CLU_1722895_0_0_1"/>
<accession>R0KTV7</accession>
<organism evidence="1 2">
    <name type="scientific">Nosema bombycis (strain CQ1 / CVCC 102059)</name>
    <name type="common">Microsporidian parasite</name>
    <name type="synonym">Pebrine of silkworm</name>
    <dbReference type="NCBI Taxonomy" id="578461"/>
    <lineage>
        <taxon>Eukaryota</taxon>
        <taxon>Fungi</taxon>
        <taxon>Fungi incertae sedis</taxon>
        <taxon>Microsporidia</taxon>
        <taxon>Nosematidae</taxon>
        <taxon>Nosema</taxon>
    </lineage>
</organism>
<dbReference type="VEuPathDB" id="MicrosporidiaDB:NBO_32g0021"/>
<gene>
    <name evidence="1" type="ORF">NBO_32g0021</name>
</gene>
<proteinExistence type="predicted"/>
<dbReference type="AlphaFoldDB" id="R0KTV7"/>
<sequence length="152" mass="18305">MLISIFLLDIFSTKKTKKKEEPRVINIKPPILNYSDYVIAYSVREKYKDIEKWMGENNLTFIGVPIEKTSPVAWYFWQMYKNSKTRVFYFGKDLGPFLRFKKEYEIQKKLKSKKEIRDEQRKGTVKVKIRNLVHDDVFIYTNSKEFANEKNN</sequence>